<organism evidence="4">
    <name type="scientific">mine drainage metagenome</name>
    <dbReference type="NCBI Taxonomy" id="410659"/>
    <lineage>
        <taxon>unclassified sequences</taxon>
        <taxon>metagenomes</taxon>
        <taxon>ecological metagenomes</taxon>
    </lineage>
</organism>
<dbReference type="SUPFAM" id="SSF51206">
    <property type="entry name" value="cAMP-binding domain-like"/>
    <property type="match status" value="1"/>
</dbReference>
<evidence type="ECO:0000259" key="3">
    <source>
        <dbReference type="PROSITE" id="PS51371"/>
    </source>
</evidence>
<gene>
    <name evidence="4" type="ORF">GALL_209650</name>
</gene>
<dbReference type="GO" id="GO:0008773">
    <property type="term" value="F:[protein-PII] uridylyltransferase activity"/>
    <property type="evidence" value="ECO:0007669"/>
    <property type="project" value="InterPro"/>
</dbReference>
<dbReference type="Gene3D" id="2.60.120.10">
    <property type="entry name" value="Jelly Rolls"/>
    <property type="match status" value="1"/>
</dbReference>
<dbReference type="PROSITE" id="PS50042">
    <property type="entry name" value="CNMP_BINDING_3"/>
    <property type="match status" value="1"/>
</dbReference>
<dbReference type="InterPro" id="IPR014710">
    <property type="entry name" value="RmlC-like_jellyroll"/>
</dbReference>
<sequence length="633" mass="70870">MSAIHPSEISFITRHAPFDHMELPHVLWMLQRMRLGYYPEGEVIVSPEQGPVDRFLVIKQGMVHGEQSVAHASEADTWLELAEGECFPLGALLANRRVASVYRAGNDVFCYELSAADFRELIGLSAAFRDFCTRRIANLLEHSKQVIQAQYSNSSVEQQSLASPLSSIIRRTPITCPPDMTVRQVLKTMHEQQVGSMIAVDASGRPLGILTLPDVLERIALPQIDLDQPVINVMSTILETMTPQALAHEAALTMAKHGFRHVLVVENEILVGLVSEKDLFALQRVGLRQIGSTIRNADTIEVLQQGAMDIRNMARNMMAQGVAAEQLTQFISTFNDLLTVRVVELEFMASGLVGTPLLNGVCWMALGSEGRFEQTLNTDQDNAIIFDTPQGMTADQVREKLLPIARRINEKLAMCGFPLCRGEIMASNPQWCLSLEEWKQAFSGWIRGGTPESLLYATIFFDFRALYGAQHLAEDLRLWLARVASDNSRFLYMMAENALRNRPPLGVIRDFVLNDSDRIDLKLNGITPFVDAARIFSLATGVTHTNTIQRLRLSAAKMNLPTSEIEAWIDALLFIQVLRLRHHDESSAKGLSEDALDNLIDPASLNELDRRILKEAFRQARKAQAKLRLDYQL</sequence>
<evidence type="ECO:0000256" key="1">
    <source>
        <dbReference type="ARBA" id="ARBA00023122"/>
    </source>
</evidence>
<keyword evidence="4" id="KW-0808">Transferase</keyword>
<accession>A0A1J5RLW1</accession>
<dbReference type="InterPro" id="IPR000644">
    <property type="entry name" value="CBS_dom"/>
</dbReference>
<dbReference type="PROSITE" id="PS51371">
    <property type="entry name" value="CBS"/>
    <property type="match status" value="2"/>
</dbReference>
<dbReference type="Pfam" id="PF03445">
    <property type="entry name" value="DUF294"/>
    <property type="match status" value="1"/>
</dbReference>
<dbReference type="InterPro" id="IPR000595">
    <property type="entry name" value="cNMP-bd_dom"/>
</dbReference>
<proteinExistence type="predicted"/>
<comment type="caution">
    <text evidence="4">The sequence shown here is derived from an EMBL/GenBank/DDBJ whole genome shotgun (WGS) entry which is preliminary data.</text>
</comment>
<reference evidence="4" key="1">
    <citation type="submission" date="2016-10" db="EMBL/GenBank/DDBJ databases">
        <title>Sequence of Gallionella enrichment culture.</title>
        <authorList>
            <person name="Poehlein A."/>
            <person name="Muehling M."/>
            <person name="Daniel R."/>
        </authorList>
    </citation>
    <scope>NUCLEOTIDE SEQUENCE</scope>
</reference>
<dbReference type="CDD" id="cd05401">
    <property type="entry name" value="NT_GlnE_GlnD_like"/>
    <property type="match status" value="1"/>
</dbReference>
<dbReference type="Pfam" id="PF10335">
    <property type="entry name" value="DUF294_C"/>
    <property type="match status" value="1"/>
</dbReference>
<dbReference type="InterPro" id="IPR018821">
    <property type="entry name" value="DUF294_put_nucleoTrafse_sb-bd"/>
</dbReference>
<dbReference type="InterPro" id="IPR018490">
    <property type="entry name" value="cNMP-bd_dom_sf"/>
</dbReference>
<dbReference type="InterPro" id="IPR046342">
    <property type="entry name" value="CBS_dom_sf"/>
</dbReference>
<protein>
    <submittedName>
        <fullName evidence="4">Putative nucleotidyltransferase substrate binding domain protein</fullName>
    </submittedName>
</protein>
<feature type="domain" description="CBS" evidence="3">
    <location>
        <begin position="169"/>
        <end position="226"/>
    </location>
</feature>
<feature type="domain" description="CBS" evidence="3">
    <location>
        <begin position="234"/>
        <end position="290"/>
    </location>
</feature>
<feature type="domain" description="Cyclic nucleotide-binding" evidence="2">
    <location>
        <begin position="17"/>
        <end position="123"/>
    </location>
</feature>
<keyword evidence="1" id="KW-0129">CBS domain</keyword>
<dbReference type="CDD" id="cd00038">
    <property type="entry name" value="CAP_ED"/>
    <property type="match status" value="1"/>
</dbReference>
<dbReference type="AlphaFoldDB" id="A0A1J5RLW1"/>
<dbReference type="InterPro" id="IPR005105">
    <property type="entry name" value="GlnD_Uridyltrans_N"/>
</dbReference>
<dbReference type="InterPro" id="IPR051257">
    <property type="entry name" value="Diverse_CBS-Domain"/>
</dbReference>
<dbReference type="Gene3D" id="3.10.580.10">
    <property type="entry name" value="CBS-domain"/>
    <property type="match status" value="1"/>
</dbReference>
<dbReference type="PANTHER" id="PTHR43080">
    <property type="entry name" value="CBS DOMAIN-CONTAINING PROTEIN CBSX3, MITOCHONDRIAL"/>
    <property type="match status" value="1"/>
</dbReference>
<evidence type="ECO:0000313" key="4">
    <source>
        <dbReference type="EMBL" id="OIQ97022.1"/>
    </source>
</evidence>
<dbReference type="SUPFAM" id="SSF54631">
    <property type="entry name" value="CBS-domain pair"/>
    <property type="match status" value="1"/>
</dbReference>
<dbReference type="EMBL" id="MLJW01000139">
    <property type="protein sequence ID" value="OIQ97022.1"/>
    <property type="molecule type" value="Genomic_DNA"/>
</dbReference>
<evidence type="ECO:0000259" key="2">
    <source>
        <dbReference type="PROSITE" id="PS50042"/>
    </source>
</evidence>
<dbReference type="PANTHER" id="PTHR43080:SF2">
    <property type="entry name" value="CBS DOMAIN-CONTAINING PROTEIN"/>
    <property type="match status" value="1"/>
</dbReference>
<dbReference type="Pfam" id="PF00571">
    <property type="entry name" value="CBS"/>
    <property type="match status" value="2"/>
</dbReference>
<dbReference type="SMART" id="SM00116">
    <property type="entry name" value="CBS"/>
    <property type="match status" value="2"/>
</dbReference>
<name>A0A1J5RLW1_9ZZZZ</name>